<protein>
    <recommendedName>
        <fullName evidence="9">Potassium channel domain-containing protein</fullName>
    </recommendedName>
</protein>
<dbReference type="Pfam" id="PF07885">
    <property type="entry name" value="Ion_trans_2"/>
    <property type="match status" value="1"/>
</dbReference>
<keyword evidence="3 8" id="KW-0812">Transmembrane</keyword>
<evidence type="ECO:0000256" key="8">
    <source>
        <dbReference type="SAM" id="Phobius"/>
    </source>
</evidence>
<dbReference type="GO" id="GO:0001508">
    <property type="term" value="P:action potential"/>
    <property type="evidence" value="ECO:0007669"/>
    <property type="project" value="TreeGrafter"/>
</dbReference>
<sequence>MANYEASILNRLTRLFKSKEFIVLTIVGNASIFIFSGCIYMLERDLNPSMNAFIDAIWWGFATVTSVGYGDVVPVTTLGKIIGILLMLLGTALFATYTALFANSILGRQVSRLKGEFRYIRSGMKNMQDDIVQEEGQITSSIDEIRLSLERLESKLLSDQSQKEK</sequence>
<keyword evidence="4 8" id="KW-1133">Transmembrane helix</keyword>
<feature type="domain" description="Potassium channel" evidence="9">
    <location>
        <begin position="32"/>
        <end position="103"/>
    </location>
</feature>
<accession>A0A1Y5FCV9</accession>
<reference evidence="11" key="1">
    <citation type="journal article" date="2017" name="Proc. Natl. Acad. Sci. U.S.A.">
        <title>Simulation of Deepwater Horizon oil plume reveals substrate specialization within a complex community of hydrocarbon-degraders.</title>
        <authorList>
            <person name="Hu P."/>
            <person name="Dubinsky E.A."/>
            <person name="Probst A.J."/>
            <person name="Wang J."/>
            <person name="Sieber C.M.K."/>
            <person name="Tom L.M."/>
            <person name="Gardinali P."/>
            <person name="Banfield J.F."/>
            <person name="Atlas R.M."/>
            <person name="Andersen G.L."/>
        </authorList>
    </citation>
    <scope>NUCLEOTIDE SEQUENCE [LARGE SCALE GENOMIC DNA]</scope>
</reference>
<evidence type="ECO:0000256" key="2">
    <source>
        <dbReference type="ARBA" id="ARBA00022448"/>
    </source>
</evidence>
<organism evidence="10 11">
    <name type="scientific">Halobacteriovorax marinus</name>
    <dbReference type="NCBI Taxonomy" id="97084"/>
    <lineage>
        <taxon>Bacteria</taxon>
        <taxon>Pseudomonadati</taxon>
        <taxon>Bdellovibrionota</taxon>
        <taxon>Bacteriovoracia</taxon>
        <taxon>Bacteriovoracales</taxon>
        <taxon>Halobacteriovoraceae</taxon>
        <taxon>Halobacteriovorax</taxon>
    </lineage>
</organism>
<feature type="transmembrane region" description="Helical" evidence="8">
    <location>
        <begin position="21"/>
        <end position="42"/>
    </location>
</feature>
<feature type="transmembrane region" description="Helical" evidence="8">
    <location>
        <begin position="81"/>
        <end position="102"/>
    </location>
</feature>
<evidence type="ECO:0000259" key="9">
    <source>
        <dbReference type="Pfam" id="PF07885"/>
    </source>
</evidence>
<dbReference type="GO" id="GO:0005249">
    <property type="term" value="F:voltage-gated potassium channel activity"/>
    <property type="evidence" value="ECO:0007669"/>
    <property type="project" value="InterPro"/>
</dbReference>
<evidence type="ECO:0000256" key="3">
    <source>
        <dbReference type="ARBA" id="ARBA00022692"/>
    </source>
</evidence>
<dbReference type="EMBL" id="MAAO01000002">
    <property type="protein sequence ID" value="OUR99860.1"/>
    <property type="molecule type" value="Genomic_DNA"/>
</dbReference>
<evidence type="ECO:0000313" key="10">
    <source>
        <dbReference type="EMBL" id="OUR99860.1"/>
    </source>
</evidence>
<proteinExistence type="predicted"/>
<dbReference type="InterPro" id="IPR028325">
    <property type="entry name" value="VG_K_chnl"/>
</dbReference>
<name>A0A1Y5FCV9_9BACT</name>
<dbReference type="PANTHER" id="PTHR11537">
    <property type="entry name" value="VOLTAGE-GATED POTASSIUM CHANNEL"/>
    <property type="match status" value="1"/>
</dbReference>
<comment type="subcellular location">
    <subcellularLocation>
        <location evidence="1">Membrane</location>
        <topology evidence="1">Multi-pass membrane protein</topology>
    </subcellularLocation>
</comment>
<evidence type="ECO:0000313" key="11">
    <source>
        <dbReference type="Proteomes" id="UP000196531"/>
    </source>
</evidence>
<dbReference type="GO" id="GO:0008076">
    <property type="term" value="C:voltage-gated potassium channel complex"/>
    <property type="evidence" value="ECO:0007669"/>
    <property type="project" value="InterPro"/>
</dbReference>
<evidence type="ECO:0000256" key="1">
    <source>
        <dbReference type="ARBA" id="ARBA00004141"/>
    </source>
</evidence>
<dbReference type="PANTHER" id="PTHR11537:SF254">
    <property type="entry name" value="POTASSIUM VOLTAGE-GATED CHANNEL PROTEIN SHAB"/>
    <property type="match status" value="1"/>
</dbReference>
<evidence type="ECO:0000256" key="4">
    <source>
        <dbReference type="ARBA" id="ARBA00022989"/>
    </source>
</evidence>
<keyword evidence="7" id="KW-0407">Ion channel</keyword>
<dbReference type="PRINTS" id="PR00169">
    <property type="entry name" value="KCHANNEL"/>
</dbReference>
<comment type="caution">
    <text evidence="10">The sequence shown here is derived from an EMBL/GenBank/DDBJ whole genome shotgun (WGS) entry which is preliminary data.</text>
</comment>
<dbReference type="InterPro" id="IPR013099">
    <property type="entry name" value="K_chnl_dom"/>
</dbReference>
<dbReference type="Proteomes" id="UP000196531">
    <property type="component" value="Unassembled WGS sequence"/>
</dbReference>
<evidence type="ECO:0000256" key="7">
    <source>
        <dbReference type="ARBA" id="ARBA00023303"/>
    </source>
</evidence>
<keyword evidence="5" id="KW-0406">Ion transport</keyword>
<evidence type="ECO:0000256" key="5">
    <source>
        <dbReference type="ARBA" id="ARBA00023065"/>
    </source>
</evidence>
<dbReference type="AlphaFoldDB" id="A0A1Y5FCV9"/>
<keyword evidence="2" id="KW-0813">Transport</keyword>
<gene>
    <name evidence="10" type="ORF">A9Q84_02195</name>
</gene>
<evidence type="ECO:0000256" key="6">
    <source>
        <dbReference type="ARBA" id="ARBA00023136"/>
    </source>
</evidence>
<keyword evidence="6 8" id="KW-0472">Membrane</keyword>
<dbReference type="Gene3D" id="1.10.287.70">
    <property type="match status" value="1"/>
</dbReference>
<dbReference type="SUPFAM" id="SSF81324">
    <property type="entry name" value="Voltage-gated potassium channels"/>
    <property type="match status" value="1"/>
</dbReference>